<dbReference type="InterPro" id="IPR011344">
    <property type="entry name" value="ssDNA-bd"/>
</dbReference>
<keyword evidence="2" id="KW-1133">Transmembrane helix</keyword>
<keyword evidence="4" id="KW-1185">Reference proteome</keyword>
<gene>
    <name evidence="3" type="ORF">VNO80_12233</name>
</gene>
<dbReference type="PROSITE" id="PS50935">
    <property type="entry name" value="SSB"/>
    <property type="match status" value="1"/>
</dbReference>
<dbReference type="PANTHER" id="PTHR10302:SF23">
    <property type="entry name" value="PROTEIN OSB4, CHLOROPLASTIC"/>
    <property type="match status" value="1"/>
</dbReference>
<evidence type="ECO:0000256" key="1">
    <source>
        <dbReference type="PROSITE-ProRule" id="PRU00252"/>
    </source>
</evidence>
<dbReference type="Proteomes" id="UP001374584">
    <property type="component" value="Unassembled WGS sequence"/>
</dbReference>
<reference evidence="3 4" key="1">
    <citation type="submission" date="2024-01" db="EMBL/GenBank/DDBJ databases">
        <title>The genomes of 5 underutilized Papilionoideae crops provide insights into root nodulation and disease resistanc.</title>
        <authorList>
            <person name="Jiang F."/>
        </authorList>
    </citation>
    <scope>NUCLEOTIDE SEQUENCE [LARGE SCALE GENOMIC DNA]</scope>
    <source>
        <strain evidence="3">JINMINGXINNONG_FW02</strain>
        <tissue evidence="3">Leaves</tissue>
    </source>
</reference>
<protein>
    <submittedName>
        <fullName evidence="3">Uncharacterized protein</fullName>
    </submittedName>
</protein>
<keyword evidence="2" id="KW-0812">Transmembrane</keyword>
<dbReference type="PANTHER" id="PTHR10302">
    <property type="entry name" value="SINGLE-STRANDED DNA-BINDING PROTEIN"/>
    <property type="match status" value="1"/>
</dbReference>
<comment type="caution">
    <text evidence="3">The sequence shown here is derived from an EMBL/GenBank/DDBJ whole genome shotgun (WGS) entry which is preliminary data.</text>
</comment>
<name>A0AAN9REU5_PHACN</name>
<evidence type="ECO:0000256" key="2">
    <source>
        <dbReference type="SAM" id="Phobius"/>
    </source>
</evidence>
<dbReference type="InterPro" id="IPR000424">
    <property type="entry name" value="Primosome_PriB/ssb"/>
</dbReference>
<organism evidence="3 4">
    <name type="scientific">Phaseolus coccineus</name>
    <name type="common">Scarlet runner bean</name>
    <name type="synonym">Phaseolus multiflorus</name>
    <dbReference type="NCBI Taxonomy" id="3886"/>
    <lineage>
        <taxon>Eukaryota</taxon>
        <taxon>Viridiplantae</taxon>
        <taxon>Streptophyta</taxon>
        <taxon>Embryophyta</taxon>
        <taxon>Tracheophyta</taxon>
        <taxon>Spermatophyta</taxon>
        <taxon>Magnoliopsida</taxon>
        <taxon>eudicotyledons</taxon>
        <taxon>Gunneridae</taxon>
        <taxon>Pentapetalae</taxon>
        <taxon>rosids</taxon>
        <taxon>fabids</taxon>
        <taxon>Fabales</taxon>
        <taxon>Fabaceae</taxon>
        <taxon>Papilionoideae</taxon>
        <taxon>50 kb inversion clade</taxon>
        <taxon>NPAAA clade</taxon>
        <taxon>indigoferoid/millettioid clade</taxon>
        <taxon>Phaseoleae</taxon>
        <taxon>Phaseolus</taxon>
    </lineage>
</organism>
<sequence length="416" mass="47030">MKCSVSPVILLLRSYATRTSRPTPPEIPFQPKLANAVSLIGQLLTPLQFHQSPDGNAWAAAVITRQESPSSSLLSYAALSISFLFFSALPITTLSHHVRIPLIFEGDLAHTAKCHLKPNDFIHIAGNLTTHPHPPLPQQHQHQTNIQVMVQTLNFVQGYPQPTKTLPFSQSEEHDINPSRKNIHATQSEELDIDNSWKDLLHNPVEWWDLRSTEKNLKGAAFERKTNGELLFINSSTPKWVQEKLELVTIDQKPEPKHPISIAKKNPDSSTSSWIDLLDNPKQWCDFRDSKQNGLVNPKYPDFKRKDGSGSLWLNNATTWVLPKLKGLEFDVPVIKPKKAKDSKGGDVSWNDLVQNPAKWWDNRLDKRNEKAPDFKHKETGEGLWLDSSPSWVLAKLPPVKPKQIVETDRKSTLVS</sequence>
<dbReference type="EMBL" id="JAYMYR010000005">
    <property type="protein sequence ID" value="KAK7363948.1"/>
    <property type="molecule type" value="Genomic_DNA"/>
</dbReference>
<feature type="transmembrane region" description="Helical" evidence="2">
    <location>
        <begin position="73"/>
        <end position="94"/>
    </location>
</feature>
<evidence type="ECO:0000313" key="3">
    <source>
        <dbReference type="EMBL" id="KAK7363948.1"/>
    </source>
</evidence>
<accession>A0AAN9REU5</accession>
<keyword evidence="1" id="KW-0238">DNA-binding</keyword>
<dbReference type="GO" id="GO:0006264">
    <property type="term" value="P:mitochondrial DNA replication"/>
    <property type="evidence" value="ECO:0007669"/>
    <property type="project" value="TreeGrafter"/>
</dbReference>
<keyword evidence="2" id="KW-0472">Membrane</keyword>
<evidence type="ECO:0000313" key="4">
    <source>
        <dbReference type="Proteomes" id="UP001374584"/>
    </source>
</evidence>
<dbReference type="AlphaFoldDB" id="A0AAN9REU5"/>
<proteinExistence type="predicted"/>
<dbReference type="GO" id="GO:0003697">
    <property type="term" value="F:single-stranded DNA binding"/>
    <property type="evidence" value="ECO:0007669"/>
    <property type="project" value="InterPro"/>
</dbReference>
<dbReference type="GO" id="GO:0042645">
    <property type="term" value="C:mitochondrial nucleoid"/>
    <property type="evidence" value="ECO:0007669"/>
    <property type="project" value="TreeGrafter"/>
</dbReference>